<dbReference type="AlphaFoldDB" id="A0A6L2L4I8"/>
<reference evidence="2" key="1">
    <citation type="journal article" date="2019" name="Sci. Rep.">
        <title>Draft genome of Tanacetum cinerariifolium, the natural source of mosquito coil.</title>
        <authorList>
            <person name="Yamashiro T."/>
            <person name="Shiraishi A."/>
            <person name="Satake H."/>
            <person name="Nakayama K."/>
        </authorList>
    </citation>
    <scope>NUCLEOTIDE SEQUENCE</scope>
</reference>
<evidence type="ECO:0000313" key="2">
    <source>
        <dbReference type="EMBL" id="GEU55777.1"/>
    </source>
</evidence>
<keyword evidence="1" id="KW-1133">Transmembrane helix</keyword>
<comment type="caution">
    <text evidence="2">The sequence shown here is derived from an EMBL/GenBank/DDBJ whole genome shotgun (WGS) entry which is preliminary data.</text>
</comment>
<name>A0A6L2L4I8_TANCI</name>
<dbReference type="EMBL" id="BKCJ010003552">
    <property type="protein sequence ID" value="GEU55777.1"/>
    <property type="molecule type" value="Genomic_DNA"/>
</dbReference>
<gene>
    <name evidence="2" type="ORF">Tci_027755</name>
</gene>
<keyword evidence="1" id="KW-0812">Transmembrane</keyword>
<keyword evidence="1" id="KW-0472">Membrane</keyword>
<organism evidence="2">
    <name type="scientific">Tanacetum cinerariifolium</name>
    <name type="common">Dalmatian daisy</name>
    <name type="synonym">Chrysanthemum cinerariifolium</name>
    <dbReference type="NCBI Taxonomy" id="118510"/>
    <lineage>
        <taxon>Eukaryota</taxon>
        <taxon>Viridiplantae</taxon>
        <taxon>Streptophyta</taxon>
        <taxon>Embryophyta</taxon>
        <taxon>Tracheophyta</taxon>
        <taxon>Spermatophyta</taxon>
        <taxon>Magnoliopsida</taxon>
        <taxon>eudicotyledons</taxon>
        <taxon>Gunneridae</taxon>
        <taxon>Pentapetalae</taxon>
        <taxon>asterids</taxon>
        <taxon>campanulids</taxon>
        <taxon>Asterales</taxon>
        <taxon>Asteraceae</taxon>
        <taxon>Asteroideae</taxon>
        <taxon>Anthemideae</taxon>
        <taxon>Anthemidinae</taxon>
        <taxon>Tanacetum</taxon>
    </lineage>
</organism>
<proteinExistence type="predicted"/>
<feature type="transmembrane region" description="Helical" evidence="1">
    <location>
        <begin position="80"/>
        <end position="104"/>
    </location>
</feature>
<protein>
    <submittedName>
        <fullName evidence="2">Uncharacterized protein</fullName>
    </submittedName>
</protein>
<evidence type="ECO:0000256" key="1">
    <source>
        <dbReference type="SAM" id="Phobius"/>
    </source>
</evidence>
<accession>A0A6L2L4I8</accession>
<feature type="transmembrane region" description="Helical" evidence="1">
    <location>
        <begin position="110"/>
        <end position="131"/>
    </location>
</feature>
<sequence length="225" mass="23632">MDCGACKQIVGEGGITSYGYWLWIVSSGWSYVSTVLGQMTYPVASLTLDSARSYVMQGASFTQGIVSSIPIGGSICPKGFLLPILLLVVIIVTVVIVAVILIVIVVVMVILVVIVVVKVVIAIIGVVVVVADVSSILKLSFVIIVDLIGGEDPTDEDGDTEVSVSLGEISSEGKKSYESDIGYCDNTRDEGKTAGRAIITWGGSLRIFFEQMISAIKGYRGGSGG</sequence>